<accession>A0AAU8HIZ1</accession>
<dbReference type="PANTHER" id="PTHR11835">
    <property type="entry name" value="DECARBOXYLATING DEHYDROGENASES-ISOCITRATE, ISOPROPYLMALATE, TARTRATE"/>
    <property type="match status" value="1"/>
</dbReference>
<keyword evidence="8" id="KW-0816">Tricarboxylic acid cycle</keyword>
<dbReference type="FunFam" id="3.40.718.10:FF:000020">
    <property type="entry name" value="Isocitrate dehydrogenase"/>
    <property type="match status" value="1"/>
</dbReference>
<name>A0AAU8HIZ1_9ACTN</name>
<evidence type="ECO:0000256" key="12">
    <source>
        <dbReference type="ARBA" id="ARBA00023002"/>
    </source>
</evidence>
<dbReference type="Pfam" id="PF00180">
    <property type="entry name" value="Iso_dh"/>
    <property type="match status" value="1"/>
</dbReference>
<gene>
    <name evidence="21" type="ORF">ABUL08_07125</name>
    <name evidence="20" type="ORF">VK199_07080</name>
</gene>
<evidence type="ECO:0000256" key="15">
    <source>
        <dbReference type="ARBA" id="ARBA00029765"/>
    </source>
</evidence>
<dbReference type="EMBL" id="CP157762">
    <property type="protein sequence ID" value="XBP95146.1"/>
    <property type="molecule type" value="Genomic_DNA"/>
</dbReference>
<dbReference type="InterPro" id="IPR019818">
    <property type="entry name" value="IsoCit/isopropylmalate_DH_CS"/>
</dbReference>
<evidence type="ECO:0000256" key="10">
    <source>
        <dbReference type="ARBA" id="ARBA00022842"/>
    </source>
</evidence>
<dbReference type="InterPro" id="IPR014273">
    <property type="entry name" value="Isocitrate_DH_bac-typ"/>
</dbReference>
<organism evidence="21">
    <name type="scientific">Micromonospora sp. CCTCC AA 2012012</name>
    <dbReference type="NCBI Taxonomy" id="3111921"/>
    <lineage>
        <taxon>Bacteria</taxon>
        <taxon>Bacillati</taxon>
        <taxon>Actinomycetota</taxon>
        <taxon>Actinomycetes</taxon>
        <taxon>Micromonosporales</taxon>
        <taxon>Micromonosporaceae</taxon>
        <taxon>Micromonospora</taxon>
    </lineage>
</organism>
<evidence type="ECO:0000256" key="6">
    <source>
        <dbReference type="ARBA" id="ARBA00019562"/>
    </source>
</evidence>
<comment type="subunit">
    <text evidence="4">Homodimer.</text>
</comment>
<evidence type="ECO:0000256" key="3">
    <source>
        <dbReference type="ARBA" id="ARBA00007769"/>
    </source>
</evidence>
<dbReference type="GO" id="GO:0004449">
    <property type="term" value="F:isocitrate dehydrogenase (NAD+) activity"/>
    <property type="evidence" value="ECO:0007669"/>
    <property type="project" value="TreeGrafter"/>
</dbReference>
<dbReference type="Gene3D" id="3.30.70.1570">
    <property type="match status" value="1"/>
</dbReference>
<protein>
    <recommendedName>
        <fullName evidence="6">Isocitrate dehydrogenase [NADP]</fullName>
        <ecNumber evidence="5">1.1.1.42</ecNumber>
    </recommendedName>
    <alternativeName>
        <fullName evidence="15">IDP</fullName>
    </alternativeName>
    <alternativeName>
        <fullName evidence="16">NADP(+)-specific ICDH</fullName>
    </alternativeName>
    <alternativeName>
        <fullName evidence="17">Oxalosuccinate decarboxylase</fullName>
    </alternativeName>
</protein>
<evidence type="ECO:0000313" key="21">
    <source>
        <dbReference type="EMBL" id="XCH75849.1"/>
    </source>
</evidence>
<sequence>MTVSGLVATEGSAGVPVAVPVTVARGDGIGPEIMEATLRVLEAAGARLAVEEIQIGESVYARGHSAGIEPQAWESLRRTRVFLKAPITTPQGGGFKSLNVTIRKSLGLFANVRPCVTYAPFVPTRHPEMDVVIVRENEEDLYAGIEHRQTDEVTQCLKLISRPGCERIVRYAFDYARRHGRSKVTCLTKDNIMKLTDGLFHRVFDEVAADYPDITAEHWIVDIGAARLADTPEDFDVIVTPNLYGDVLSDVAAQIAGSVGLAGSANIGEHAAMFEAIHGSAPPLAGRDVANPSGLLLGAVMMLVHIGQPEVAERVHNAWLATLEAGVVTPDVAGPGTSPVGTRAFADAIIDRLGQRPVTLTPVAYPAGQQQSTVPTAAARPAQRKTMDGVDVFLDHRDRDPDALAAALVRAAEGAALRLQMITNRGVKVWPDGLPETFCTDHWRARFQSSRSGATDRRDVVDLLDRLDRAGLDFVKTEGLYRFDGEPGYSLGQGQ</sequence>
<dbReference type="SMART" id="SM01329">
    <property type="entry name" value="Iso_dh"/>
    <property type="match status" value="1"/>
</dbReference>
<dbReference type="InterPro" id="IPR046997">
    <property type="entry name" value="Isocitrate_DH_TT1725_C_sf"/>
</dbReference>
<evidence type="ECO:0000256" key="2">
    <source>
        <dbReference type="ARBA" id="ARBA00001946"/>
    </source>
</evidence>
<dbReference type="NCBIfam" id="TIGR02924">
    <property type="entry name" value="ICDH_alpha"/>
    <property type="match status" value="1"/>
</dbReference>
<feature type="domain" description="Isopropylmalate dehydrogenase-like" evidence="19">
    <location>
        <begin position="20"/>
        <end position="349"/>
    </location>
</feature>
<comment type="function">
    <text evidence="18">Catalyzes the oxidative decarboxylation of isocitrate to 2-oxoglutarate and carbon dioxide with the concomitant reduction of NADP(+).</text>
</comment>
<dbReference type="Gene3D" id="3.40.718.10">
    <property type="entry name" value="Isopropylmalate Dehydrogenase"/>
    <property type="match status" value="1"/>
</dbReference>
<evidence type="ECO:0000256" key="17">
    <source>
        <dbReference type="ARBA" id="ARBA00031098"/>
    </source>
</evidence>
<evidence type="ECO:0000256" key="11">
    <source>
        <dbReference type="ARBA" id="ARBA00022857"/>
    </source>
</evidence>
<evidence type="ECO:0000256" key="7">
    <source>
        <dbReference type="ARBA" id="ARBA00022435"/>
    </source>
</evidence>
<keyword evidence="10" id="KW-0460">Magnesium</keyword>
<keyword evidence="11" id="KW-0521">NADP</keyword>
<evidence type="ECO:0000256" key="5">
    <source>
        <dbReference type="ARBA" id="ARBA00013013"/>
    </source>
</evidence>
<keyword evidence="7" id="KW-0329">Glyoxylate bypass</keyword>
<evidence type="ECO:0000256" key="16">
    <source>
        <dbReference type="ARBA" id="ARBA00029990"/>
    </source>
</evidence>
<dbReference type="GO" id="GO:0004450">
    <property type="term" value="F:isocitrate dehydrogenase (NADP+) activity"/>
    <property type="evidence" value="ECO:0007669"/>
    <property type="project" value="UniProtKB-EC"/>
</dbReference>
<evidence type="ECO:0000313" key="20">
    <source>
        <dbReference type="EMBL" id="XBP95146.1"/>
    </source>
</evidence>
<dbReference type="GO" id="GO:0006099">
    <property type="term" value="P:tricarboxylic acid cycle"/>
    <property type="evidence" value="ECO:0007669"/>
    <property type="project" value="UniProtKB-KW"/>
</dbReference>
<comment type="similarity">
    <text evidence="3">Belongs to the isocitrate and isopropylmalate dehydrogenases family.</text>
</comment>
<evidence type="ECO:0000256" key="13">
    <source>
        <dbReference type="ARBA" id="ARBA00023211"/>
    </source>
</evidence>
<dbReference type="EMBL" id="CP159342">
    <property type="protein sequence ID" value="XCH75849.1"/>
    <property type="molecule type" value="Genomic_DNA"/>
</dbReference>
<keyword evidence="12 21" id="KW-0560">Oxidoreductase</keyword>
<keyword evidence="9" id="KW-0479">Metal-binding</keyword>
<evidence type="ECO:0000256" key="14">
    <source>
        <dbReference type="ARBA" id="ARBA00023554"/>
    </source>
</evidence>
<evidence type="ECO:0000256" key="18">
    <source>
        <dbReference type="ARBA" id="ARBA00046127"/>
    </source>
</evidence>
<dbReference type="InterPro" id="IPR024084">
    <property type="entry name" value="IsoPropMal-DH-like_dom"/>
</dbReference>
<dbReference type="GO" id="GO:0051287">
    <property type="term" value="F:NAD binding"/>
    <property type="evidence" value="ECO:0007669"/>
    <property type="project" value="InterPro"/>
</dbReference>
<dbReference type="PROSITE" id="PS00470">
    <property type="entry name" value="IDH_IMDH"/>
    <property type="match status" value="1"/>
</dbReference>
<keyword evidence="13" id="KW-0464">Manganese</keyword>
<dbReference type="SUPFAM" id="SSF53659">
    <property type="entry name" value="Isocitrate/Isopropylmalate dehydrogenase-like"/>
    <property type="match status" value="1"/>
</dbReference>
<dbReference type="InterPro" id="IPR040978">
    <property type="entry name" value="Isocitrate_DH_TT1725_C"/>
</dbReference>
<dbReference type="EC" id="1.1.1.42" evidence="5"/>
<evidence type="ECO:0000259" key="19">
    <source>
        <dbReference type="SMART" id="SM01329"/>
    </source>
</evidence>
<evidence type="ECO:0000256" key="9">
    <source>
        <dbReference type="ARBA" id="ARBA00022723"/>
    </source>
</evidence>
<evidence type="ECO:0000256" key="8">
    <source>
        <dbReference type="ARBA" id="ARBA00022532"/>
    </source>
</evidence>
<dbReference type="PANTHER" id="PTHR11835:SF43">
    <property type="entry name" value="ISOPROPYLMALATE DEHYDROGENASE-LIKE DOMAIN-CONTAINING PROTEIN"/>
    <property type="match status" value="1"/>
</dbReference>
<evidence type="ECO:0000256" key="4">
    <source>
        <dbReference type="ARBA" id="ARBA00011738"/>
    </source>
</evidence>
<comment type="cofactor">
    <cofactor evidence="1">
        <name>Mn(2+)</name>
        <dbReference type="ChEBI" id="CHEBI:29035"/>
    </cofactor>
</comment>
<dbReference type="GO" id="GO:0000287">
    <property type="term" value="F:magnesium ion binding"/>
    <property type="evidence" value="ECO:0007669"/>
    <property type="project" value="InterPro"/>
</dbReference>
<proteinExistence type="inferred from homology"/>
<reference evidence="21" key="2">
    <citation type="submission" date="2024-06" db="EMBL/GenBank/DDBJ databases">
        <title>Micromonospora mangrovi CCTCC AA 2012012 genome sequences.</title>
        <authorList>
            <person name="Gao J."/>
        </authorList>
    </citation>
    <scope>NUCLEOTIDE SEQUENCE</scope>
    <source>
        <strain evidence="21">CCTCC AA 2012012</strain>
    </source>
</reference>
<dbReference type="AlphaFoldDB" id="A0AAU8HIZ1"/>
<dbReference type="NCBIfam" id="NF006673">
    <property type="entry name" value="PRK09222.1"/>
    <property type="match status" value="1"/>
</dbReference>
<reference evidence="20" key="1">
    <citation type="submission" date="2024-01" db="EMBL/GenBank/DDBJ databases">
        <title>The genome sequence of Micromonospora mangrovi CCTCC AA 2012012.</title>
        <authorList>
            <person name="Gao J."/>
        </authorList>
    </citation>
    <scope>NUCLEOTIDE SEQUENCE</scope>
    <source>
        <strain evidence="20">CCTCC AA 2012012</strain>
    </source>
</reference>
<dbReference type="GO" id="GO:0006097">
    <property type="term" value="P:glyoxylate cycle"/>
    <property type="evidence" value="ECO:0007669"/>
    <property type="project" value="UniProtKB-KW"/>
</dbReference>
<dbReference type="GO" id="GO:0006102">
    <property type="term" value="P:isocitrate metabolic process"/>
    <property type="evidence" value="ECO:0007669"/>
    <property type="project" value="TreeGrafter"/>
</dbReference>
<dbReference type="Pfam" id="PF18324">
    <property type="entry name" value="Isocitrate_DH_C_bact"/>
    <property type="match status" value="1"/>
</dbReference>
<evidence type="ECO:0000256" key="1">
    <source>
        <dbReference type="ARBA" id="ARBA00001936"/>
    </source>
</evidence>
<comment type="cofactor">
    <cofactor evidence="2">
        <name>Mg(2+)</name>
        <dbReference type="ChEBI" id="CHEBI:18420"/>
    </cofactor>
</comment>
<dbReference type="RefSeq" id="WP_350935678.1">
    <property type="nucleotide sequence ID" value="NZ_CP157762.1"/>
</dbReference>
<comment type="catalytic activity">
    <reaction evidence="14">
        <text>D-threo-isocitrate + NADP(+) = 2-oxoglutarate + CO2 + NADPH</text>
        <dbReference type="Rhea" id="RHEA:19629"/>
        <dbReference type="ChEBI" id="CHEBI:15562"/>
        <dbReference type="ChEBI" id="CHEBI:16526"/>
        <dbReference type="ChEBI" id="CHEBI:16810"/>
        <dbReference type="ChEBI" id="CHEBI:57783"/>
        <dbReference type="ChEBI" id="CHEBI:58349"/>
        <dbReference type="EC" id="1.1.1.42"/>
    </reaction>
</comment>